<proteinExistence type="predicted"/>
<gene>
    <name evidence="2" type="ORF">RM764_40050</name>
</gene>
<accession>A0ABU2U7E6</accession>
<dbReference type="EMBL" id="JAVREY010000094">
    <property type="protein sequence ID" value="MDT0469095.1"/>
    <property type="molecule type" value="Genomic_DNA"/>
</dbReference>
<keyword evidence="3" id="KW-1185">Reference proteome</keyword>
<feature type="region of interest" description="Disordered" evidence="1">
    <location>
        <begin position="77"/>
        <end position="97"/>
    </location>
</feature>
<evidence type="ECO:0000313" key="2">
    <source>
        <dbReference type="EMBL" id="MDT0469095.1"/>
    </source>
</evidence>
<name>A0ABU2U7E6_9ACTN</name>
<comment type="caution">
    <text evidence="2">The sequence shown here is derived from an EMBL/GenBank/DDBJ whole genome shotgun (WGS) entry which is preliminary data.</text>
</comment>
<dbReference type="Proteomes" id="UP001183809">
    <property type="component" value="Unassembled WGS sequence"/>
</dbReference>
<evidence type="ECO:0000313" key="3">
    <source>
        <dbReference type="Proteomes" id="UP001183809"/>
    </source>
</evidence>
<sequence>MTSPSLTIDTPADTVRATAGLRQADVVLGGAMRGSVHVTGTHRPHRWDQFTAVRACLGPVDAVQATAPDDALPRLARSRTGYRGSPTLHNDDDTHRPQVTVYPMESAAGHEPSGKTAATLPAVLRACAAHVAQREDLPATLQLSRQRDTPALQRFLTWSAAHHQAQAEQAQAS</sequence>
<protein>
    <submittedName>
        <fullName evidence="2">Uncharacterized protein</fullName>
    </submittedName>
</protein>
<evidence type="ECO:0000256" key="1">
    <source>
        <dbReference type="SAM" id="MobiDB-lite"/>
    </source>
</evidence>
<organism evidence="2 3">
    <name type="scientific">Streptomyces gibsoniae</name>
    <dbReference type="NCBI Taxonomy" id="3075529"/>
    <lineage>
        <taxon>Bacteria</taxon>
        <taxon>Bacillati</taxon>
        <taxon>Actinomycetota</taxon>
        <taxon>Actinomycetes</taxon>
        <taxon>Kitasatosporales</taxon>
        <taxon>Streptomycetaceae</taxon>
        <taxon>Streptomyces</taxon>
    </lineage>
</organism>
<dbReference type="RefSeq" id="WP_311700536.1">
    <property type="nucleotide sequence ID" value="NZ_JAVREY010000094.1"/>
</dbReference>
<reference evidence="3" key="1">
    <citation type="submission" date="2023-07" db="EMBL/GenBank/DDBJ databases">
        <title>30 novel species of actinomycetes from the DSMZ collection.</title>
        <authorList>
            <person name="Nouioui I."/>
        </authorList>
    </citation>
    <scope>NUCLEOTIDE SEQUENCE [LARGE SCALE GENOMIC DNA]</scope>
    <source>
        <strain evidence="3">DSM 41699</strain>
    </source>
</reference>